<dbReference type="PROSITE" id="PS01183">
    <property type="entry name" value="UBIE_1"/>
    <property type="match status" value="1"/>
</dbReference>
<dbReference type="PROSITE" id="PS51608">
    <property type="entry name" value="SAM_MT_UBIE"/>
    <property type="match status" value="1"/>
</dbReference>
<keyword evidence="2 6" id="KW-0489">Methyltransferase</keyword>
<comment type="catalytic activity">
    <reaction evidence="6">
        <text>a 2-demethylmenaquinol + S-adenosyl-L-methionine = a menaquinol + S-adenosyl-L-homocysteine + H(+)</text>
        <dbReference type="Rhea" id="RHEA:42640"/>
        <dbReference type="Rhea" id="RHEA-COMP:9539"/>
        <dbReference type="Rhea" id="RHEA-COMP:9563"/>
        <dbReference type="ChEBI" id="CHEBI:15378"/>
        <dbReference type="ChEBI" id="CHEBI:18151"/>
        <dbReference type="ChEBI" id="CHEBI:55437"/>
        <dbReference type="ChEBI" id="CHEBI:57856"/>
        <dbReference type="ChEBI" id="CHEBI:59789"/>
        <dbReference type="EC" id="2.1.1.163"/>
    </reaction>
</comment>
<dbReference type="Gene3D" id="3.40.50.150">
    <property type="entry name" value="Vaccinia Virus protein VP39"/>
    <property type="match status" value="1"/>
</dbReference>
<sequence>MQTDKQEKQPTMQAQHSEETAPFGFREVRAAEKHGLVQTLFGSVAQNYDLMNDLMSGGVHRLWKLAMMDWLAPRPGMRLIDVAGGTGDIAFRFQDRGGGPVMVCDLTPEMLAVGRDRAIDKGRLTPYAGGGLAWVSGNAESLPVADRSFDAYTIAFGLRNVTRIDKALAEAHRVLKPGGRFLCLEFSHVVLPVLDRLYDAYSFSVLPALGQYVAKDRDAYVYLAESIRTFPPQEELAARIRAVGFERVSYRNLSGGIAALHSGWRI</sequence>
<dbReference type="Pfam" id="PF01209">
    <property type="entry name" value="Ubie_methyltran"/>
    <property type="match status" value="1"/>
</dbReference>
<evidence type="ECO:0000256" key="3">
    <source>
        <dbReference type="ARBA" id="ARBA00022679"/>
    </source>
</evidence>
<dbReference type="OrthoDB" id="9808140at2"/>
<keyword evidence="5 6" id="KW-0949">S-adenosyl-L-methionine</keyword>
<dbReference type="NCBIfam" id="TIGR01934">
    <property type="entry name" value="MenG_MenH_UbiE"/>
    <property type="match status" value="1"/>
</dbReference>
<feature type="binding site" evidence="6">
    <location>
        <position position="105"/>
    </location>
    <ligand>
        <name>S-adenosyl-L-methionine</name>
        <dbReference type="ChEBI" id="CHEBI:59789"/>
    </ligand>
</feature>
<dbReference type="RefSeq" id="WP_121221210.1">
    <property type="nucleotide sequence ID" value="NZ_RBIG01000003.1"/>
</dbReference>
<evidence type="ECO:0000256" key="2">
    <source>
        <dbReference type="ARBA" id="ARBA00022603"/>
    </source>
</evidence>
<dbReference type="GO" id="GO:0009234">
    <property type="term" value="P:menaquinone biosynthetic process"/>
    <property type="evidence" value="ECO:0007669"/>
    <property type="project" value="UniProtKB-UniRule"/>
</dbReference>
<comment type="catalytic activity">
    <reaction evidence="6">
        <text>a 2-methoxy-6-(all-trans-polyprenyl)benzene-1,4-diol + S-adenosyl-L-methionine = a 5-methoxy-2-methyl-3-(all-trans-polyprenyl)benzene-1,4-diol + S-adenosyl-L-homocysteine + H(+)</text>
        <dbReference type="Rhea" id="RHEA:28286"/>
        <dbReference type="Rhea" id="RHEA-COMP:10858"/>
        <dbReference type="Rhea" id="RHEA-COMP:10859"/>
        <dbReference type="ChEBI" id="CHEBI:15378"/>
        <dbReference type="ChEBI" id="CHEBI:57856"/>
        <dbReference type="ChEBI" id="CHEBI:59789"/>
        <dbReference type="ChEBI" id="CHEBI:84166"/>
        <dbReference type="ChEBI" id="CHEBI:84167"/>
        <dbReference type="EC" id="2.1.1.201"/>
    </reaction>
</comment>
<dbReference type="PANTHER" id="PTHR43591">
    <property type="entry name" value="METHYLTRANSFERASE"/>
    <property type="match status" value="1"/>
</dbReference>
<keyword evidence="4 6" id="KW-0831">Ubiquinone biosynthesis</keyword>
<keyword evidence="1 6" id="KW-0474">Menaquinone biosynthesis</keyword>
<reference evidence="8 9" key="1">
    <citation type="submission" date="2018-10" db="EMBL/GenBank/DDBJ databases">
        <title>Comparative analysis of microorganisms from saline springs in Andes Mountain Range, Colombia.</title>
        <authorList>
            <person name="Rubin E."/>
        </authorList>
    </citation>
    <scope>NUCLEOTIDE SEQUENCE [LARGE SCALE GENOMIC DNA]</scope>
    <source>
        <strain evidence="8 9">USBA 36</strain>
    </source>
</reference>
<evidence type="ECO:0000313" key="9">
    <source>
        <dbReference type="Proteomes" id="UP000277424"/>
    </source>
</evidence>
<dbReference type="UniPathway" id="UPA00232"/>
<dbReference type="EC" id="2.1.1.163" evidence="6"/>
<dbReference type="HAMAP" id="MF_01813">
    <property type="entry name" value="MenG_UbiE_methyltr"/>
    <property type="match status" value="1"/>
</dbReference>
<gene>
    <name evidence="6" type="primary">ubiE</name>
    <name evidence="8" type="ORF">BCL74_3005</name>
</gene>
<evidence type="ECO:0000256" key="6">
    <source>
        <dbReference type="HAMAP-Rule" id="MF_01813"/>
    </source>
</evidence>
<dbReference type="CDD" id="cd02440">
    <property type="entry name" value="AdoMet_MTases"/>
    <property type="match status" value="1"/>
</dbReference>
<dbReference type="SUPFAM" id="SSF53335">
    <property type="entry name" value="S-adenosyl-L-methionine-dependent methyltransferases"/>
    <property type="match status" value="1"/>
</dbReference>
<evidence type="ECO:0000256" key="5">
    <source>
        <dbReference type="ARBA" id="ARBA00022691"/>
    </source>
</evidence>
<evidence type="ECO:0000256" key="4">
    <source>
        <dbReference type="ARBA" id="ARBA00022688"/>
    </source>
</evidence>
<evidence type="ECO:0000256" key="7">
    <source>
        <dbReference type="SAM" id="MobiDB-lite"/>
    </source>
</evidence>
<dbReference type="EC" id="2.1.1.201" evidence="6"/>
<comment type="pathway">
    <text evidence="6">Quinol/quinone metabolism; menaquinone biosynthesis; menaquinol from 1,4-dihydroxy-2-naphthoate: step 2/2.</text>
</comment>
<dbReference type="EMBL" id="RBIG01000003">
    <property type="protein sequence ID" value="RKQ68525.1"/>
    <property type="molecule type" value="Genomic_DNA"/>
</dbReference>
<protein>
    <recommendedName>
        <fullName evidence="6">Ubiquinone/menaquinone biosynthesis C-methyltransferase UbiE</fullName>
        <ecNumber evidence="6">2.1.1.163</ecNumber>
        <ecNumber evidence="6">2.1.1.201</ecNumber>
    </recommendedName>
    <alternativeName>
        <fullName evidence="6">2-methoxy-6-polyprenyl-1,4-benzoquinol methylase</fullName>
    </alternativeName>
    <alternativeName>
        <fullName evidence="6">Demethylmenaquinone methyltransferase</fullName>
    </alternativeName>
</protein>
<comment type="similarity">
    <text evidence="6">Belongs to the class I-like SAM-binding methyltransferase superfamily. MenG/UbiE family.</text>
</comment>
<dbReference type="PANTHER" id="PTHR43591:SF24">
    <property type="entry name" value="2-METHOXY-6-POLYPRENYL-1,4-BENZOQUINOL METHYLASE, MITOCHONDRIAL"/>
    <property type="match status" value="1"/>
</dbReference>
<feature type="binding site" evidence="6">
    <location>
        <begin position="138"/>
        <end position="139"/>
    </location>
    <ligand>
        <name>S-adenosyl-L-methionine</name>
        <dbReference type="ChEBI" id="CHEBI:59789"/>
    </ligand>
</feature>
<evidence type="ECO:0000256" key="1">
    <source>
        <dbReference type="ARBA" id="ARBA00022428"/>
    </source>
</evidence>
<dbReference type="GO" id="GO:0032259">
    <property type="term" value="P:methylation"/>
    <property type="evidence" value="ECO:0007669"/>
    <property type="project" value="UniProtKB-KW"/>
</dbReference>
<dbReference type="Proteomes" id="UP000277424">
    <property type="component" value="Unassembled WGS sequence"/>
</dbReference>
<evidence type="ECO:0000313" key="8">
    <source>
        <dbReference type="EMBL" id="RKQ68525.1"/>
    </source>
</evidence>
<dbReference type="InterPro" id="IPR023576">
    <property type="entry name" value="UbiE/COQ5_MeTrFase_CS"/>
</dbReference>
<keyword evidence="3 6" id="KW-0808">Transferase</keyword>
<feature type="region of interest" description="Disordered" evidence="7">
    <location>
        <begin position="1"/>
        <end position="22"/>
    </location>
</feature>
<name>A0A420WC45_9PROT</name>
<dbReference type="UniPathway" id="UPA00079">
    <property type="reaction ID" value="UER00169"/>
</dbReference>
<organism evidence="8 9">
    <name type="scientific">Oceanibaculum indicum</name>
    <dbReference type="NCBI Taxonomy" id="526216"/>
    <lineage>
        <taxon>Bacteria</taxon>
        <taxon>Pseudomonadati</taxon>
        <taxon>Pseudomonadota</taxon>
        <taxon>Alphaproteobacteria</taxon>
        <taxon>Rhodospirillales</taxon>
        <taxon>Oceanibaculaceae</taxon>
        <taxon>Oceanibaculum</taxon>
    </lineage>
</organism>
<proteinExistence type="inferred from homology"/>
<dbReference type="PROSITE" id="PS01184">
    <property type="entry name" value="UBIE_2"/>
    <property type="match status" value="1"/>
</dbReference>
<dbReference type="GO" id="GO:0043770">
    <property type="term" value="F:demethylmenaquinone methyltransferase activity"/>
    <property type="evidence" value="ECO:0007669"/>
    <property type="project" value="UniProtKB-UniRule"/>
</dbReference>
<dbReference type="AlphaFoldDB" id="A0A420WC45"/>
<dbReference type="InterPro" id="IPR004033">
    <property type="entry name" value="UbiE/COQ5_MeTrFase"/>
</dbReference>
<accession>A0A420WC45</accession>
<comment type="caution">
    <text evidence="6">Lacks conserved residue(s) required for the propagation of feature annotation.</text>
</comment>
<comment type="caution">
    <text evidence="8">The sequence shown here is derived from an EMBL/GenBank/DDBJ whole genome shotgun (WGS) entry which is preliminary data.</text>
</comment>
<dbReference type="GO" id="GO:0009060">
    <property type="term" value="P:aerobic respiration"/>
    <property type="evidence" value="ECO:0007669"/>
    <property type="project" value="UniProtKB-UniRule"/>
</dbReference>
<comment type="pathway">
    <text evidence="6">Cofactor biosynthesis; ubiquinone biosynthesis.</text>
</comment>
<dbReference type="GO" id="GO:0008425">
    <property type="term" value="F:2-methoxy-6-polyprenyl-1,4-benzoquinol methyltransferase activity"/>
    <property type="evidence" value="ECO:0007669"/>
    <property type="project" value="UniProtKB-UniRule"/>
</dbReference>
<dbReference type="InterPro" id="IPR029063">
    <property type="entry name" value="SAM-dependent_MTases_sf"/>
</dbReference>
<feature type="binding site" evidence="6">
    <location>
        <position position="86"/>
    </location>
    <ligand>
        <name>S-adenosyl-L-methionine</name>
        <dbReference type="ChEBI" id="CHEBI:59789"/>
    </ligand>
</feature>
<comment type="function">
    <text evidence="6">Methyltransferase required for the conversion of demethylmenaquinol (DMKH2) to menaquinol (MKH2) and the conversion of 2-polyprenyl-6-methoxy-1,4-benzoquinol (DDMQH2) to 2-polyprenyl-3-methyl-6-methoxy-1,4-benzoquinol (DMQH2).</text>
</comment>